<dbReference type="InterPro" id="IPR043894">
    <property type="entry name" value="MupG_C"/>
</dbReference>
<feature type="domain" description="6-phospho-N-acetylmuramidase N-terminal" evidence="2">
    <location>
        <begin position="4"/>
        <end position="238"/>
    </location>
</feature>
<reference evidence="3" key="1">
    <citation type="journal article" date="2022" name="Clin. Infect. Dis.">
        <title>Association between Clostridium innocuum and antibiotic-associated diarrhea in adults and children: A cross-sectional study and comparative genomics analysis.</title>
        <authorList>
            <person name="Cherny K.E."/>
            <person name="Muscat E.B."/>
            <person name="Balaji A."/>
            <person name="Mukherjee J."/>
            <person name="Ozer E.A."/>
            <person name="Angarone M.P."/>
            <person name="Hauser A.R."/>
            <person name="Sichel J.S."/>
            <person name="Amponsah E."/>
            <person name="Kociolek L.K."/>
        </authorList>
    </citation>
    <scope>NUCLEOTIDE SEQUENCE</scope>
    <source>
        <strain evidence="3">NU1-AC-029v</strain>
    </source>
</reference>
<organism evidence="3 4">
    <name type="scientific">Clostridium innocuum</name>
    <dbReference type="NCBI Taxonomy" id="1522"/>
    <lineage>
        <taxon>Bacteria</taxon>
        <taxon>Bacillati</taxon>
        <taxon>Bacillota</taxon>
        <taxon>Clostridia</taxon>
        <taxon>Eubacteriales</taxon>
        <taxon>Clostridiaceae</taxon>
        <taxon>Clostridium</taxon>
    </lineage>
</organism>
<feature type="domain" description="6-phospho-N-acetylmuramidase C-terminal" evidence="1">
    <location>
        <begin position="246"/>
        <end position="355"/>
    </location>
</feature>
<dbReference type="InterPro" id="IPR008589">
    <property type="entry name" value="MupG"/>
</dbReference>
<sequence length="364" mass="41696">MHKLGISVYPEHSTPEKDQAYMETAAGYGFTRIFTCLLSVQKAKEEIITEFTDFMNRAHALGYEVAVDTNPDVFKHLGATPLDLKVFHDMHVDIIRLDGHFDDFLDRAITHNEYGIKIEFNGSMDSTIDYLLKHGADPHNVTICHNFYPERYSGIGWKLFMNLNEKWKGLGLHTAAFVTSREPNTFGPWPVSAGLPTAEIHRTKPIDVQLRRMLACELIDDILIGNAYASEAELKAMAAVDLSKTTIRIELEKDICAAEKKALFDYPHTGRQDASDYYIRSSLPRFFFKEEAIPERMSEQRMFHRGDVVVVNDNLKHYRGEIEILLTDIENDSERNLVGHIANDDMMILDEMEKHPEHIFGFIE</sequence>
<accession>A0AAP2XRC2</accession>
<evidence type="ECO:0000259" key="2">
    <source>
        <dbReference type="Pfam" id="PF19200"/>
    </source>
</evidence>
<dbReference type="Pfam" id="PF19200">
    <property type="entry name" value="MupG_N"/>
    <property type="match status" value="1"/>
</dbReference>
<dbReference type="Gene3D" id="2.40.100.10">
    <property type="entry name" value="Cyclophilin-like"/>
    <property type="match status" value="1"/>
</dbReference>
<dbReference type="Gene3D" id="3.20.20.70">
    <property type="entry name" value="Aldolase class I"/>
    <property type="match status" value="1"/>
</dbReference>
<evidence type="ECO:0000259" key="1">
    <source>
        <dbReference type="Pfam" id="PF05913"/>
    </source>
</evidence>
<proteinExistence type="predicted"/>
<protein>
    <submittedName>
        <fullName evidence="3">MupG family TIM beta-alpha barrel fold protein</fullName>
    </submittedName>
</protein>
<dbReference type="Proteomes" id="UP001203972">
    <property type="component" value="Unassembled WGS sequence"/>
</dbReference>
<dbReference type="PANTHER" id="PTHR38435">
    <property type="match status" value="1"/>
</dbReference>
<evidence type="ECO:0000313" key="4">
    <source>
        <dbReference type="Proteomes" id="UP001203972"/>
    </source>
</evidence>
<dbReference type="RefSeq" id="WP_008818310.1">
    <property type="nucleotide sequence ID" value="NZ_AP025565.1"/>
</dbReference>
<dbReference type="PANTHER" id="PTHR38435:SF1">
    <property type="entry name" value="DUF871 DOMAIN-CONTAINING PROTEIN"/>
    <property type="match status" value="1"/>
</dbReference>
<comment type="caution">
    <text evidence="3">The sequence shown here is derived from an EMBL/GenBank/DDBJ whole genome shotgun (WGS) entry which is preliminary data.</text>
</comment>
<dbReference type="SUPFAM" id="SSF51445">
    <property type="entry name" value="(Trans)glycosidases"/>
    <property type="match status" value="1"/>
</dbReference>
<dbReference type="InterPro" id="IPR043797">
    <property type="entry name" value="MupG_N"/>
</dbReference>
<dbReference type="InterPro" id="IPR029000">
    <property type="entry name" value="Cyclophilin-like_dom_sf"/>
</dbReference>
<dbReference type="Pfam" id="PF05913">
    <property type="entry name" value="MupG_C"/>
    <property type="match status" value="1"/>
</dbReference>
<name>A0AAP2XRC2_CLOIN</name>
<gene>
    <name evidence="3" type="ORF">MKC95_07465</name>
</gene>
<dbReference type="EMBL" id="JAKTMA010000010">
    <property type="protein sequence ID" value="MCR0232602.1"/>
    <property type="molecule type" value="Genomic_DNA"/>
</dbReference>
<dbReference type="SUPFAM" id="SSF50891">
    <property type="entry name" value="Cyclophilin-like"/>
    <property type="match status" value="1"/>
</dbReference>
<dbReference type="InterPro" id="IPR013785">
    <property type="entry name" value="Aldolase_TIM"/>
</dbReference>
<dbReference type="AlphaFoldDB" id="A0AAP2XRC2"/>
<dbReference type="InterPro" id="IPR017853">
    <property type="entry name" value="GH"/>
</dbReference>
<evidence type="ECO:0000313" key="3">
    <source>
        <dbReference type="EMBL" id="MCR0232602.1"/>
    </source>
</evidence>